<dbReference type="InterPro" id="IPR043148">
    <property type="entry name" value="TagF_C"/>
</dbReference>
<evidence type="ECO:0000313" key="1">
    <source>
        <dbReference type="EMBL" id="QYM78068.1"/>
    </source>
</evidence>
<dbReference type="KEGG" id="ole:K0B96_12195"/>
<organism evidence="1 2">
    <name type="scientific">Horticoccus luteus</name>
    <dbReference type="NCBI Taxonomy" id="2862869"/>
    <lineage>
        <taxon>Bacteria</taxon>
        <taxon>Pseudomonadati</taxon>
        <taxon>Verrucomicrobiota</taxon>
        <taxon>Opitutia</taxon>
        <taxon>Opitutales</taxon>
        <taxon>Opitutaceae</taxon>
        <taxon>Horticoccus</taxon>
    </lineage>
</organism>
<dbReference type="EMBL" id="CP080507">
    <property type="protein sequence ID" value="QYM78068.1"/>
    <property type="molecule type" value="Genomic_DNA"/>
</dbReference>
<evidence type="ECO:0000313" key="2">
    <source>
        <dbReference type="Proteomes" id="UP000825051"/>
    </source>
</evidence>
<sequence length="379" mass="43090">MRIGFFLRYPFHESIFRTTLAAVRTRHECLVTGDPRALTRFRPHVVVAAEDITYLHLRAHLPRSIFIHTRHGLASKGVPERSFRAADYVCVTSEFVRYDFLRRGVRPRRGYWVLGYVQMDNLFVAERPAALPPGRRVVLYAPTWHEGLSSLPVLGDRIVDLLRGRHSDTMLVIKPHPLVQQGARPSIAPWMETLRHACRGRDDVILLEQRGLDVMPWLNAADVLVSDASSVQLEFLALNRPIVLINNPARLVSPHYDPSGYEWAWRDMGDAVDDIETLPTIIDRALANPHHGEADRARYRERLFGSTADGHAGERLASHIDRLAPEVASELELLALSPFGLTFARLLPHFRTLADTRRRWTQRFRPDPLTPAVALTSSK</sequence>
<dbReference type="SUPFAM" id="SSF53756">
    <property type="entry name" value="UDP-Glycosyltransferase/glycogen phosphorylase"/>
    <property type="match status" value="1"/>
</dbReference>
<gene>
    <name evidence="1" type="ORF">K0B96_12195</name>
</gene>
<dbReference type="Pfam" id="PF04464">
    <property type="entry name" value="Glyphos_transf"/>
    <property type="match status" value="1"/>
</dbReference>
<keyword evidence="2" id="KW-1185">Reference proteome</keyword>
<accession>A0A8F9XIY0</accession>
<dbReference type="GO" id="GO:0016020">
    <property type="term" value="C:membrane"/>
    <property type="evidence" value="ECO:0007669"/>
    <property type="project" value="InterPro"/>
</dbReference>
<dbReference type="Proteomes" id="UP000825051">
    <property type="component" value="Chromosome"/>
</dbReference>
<dbReference type="Gene3D" id="3.40.50.12580">
    <property type="match status" value="1"/>
</dbReference>
<dbReference type="GO" id="GO:0047355">
    <property type="term" value="F:CDP-glycerol glycerophosphotransferase activity"/>
    <property type="evidence" value="ECO:0007669"/>
    <property type="project" value="InterPro"/>
</dbReference>
<dbReference type="InterPro" id="IPR007554">
    <property type="entry name" value="Glycerophosphate_synth"/>
</dbReference>
<name>A0A8F9XIY0_9BACT</name>
<protein>
    <submittedName>
        <fullName evidence="1">CDP-glycerol glycerophosphotransferase family protein</fullName>
    </submittedName>
</protein>
<dbReference type="RefSeq" id="WP_220161172.1">
    <property type="nucleotide sequence ID" value="NZ_CP080507.1"/>
</dbReference>
<proteinExistence type="predicted"/>
<reference evidence="1" key="1">
    <citation type="submission" date="2021-08" db="EMBL/GenBank/DDBJ databases">
        <title>Genome of a novel bacterium of the phylum Verrucomicrobia, Oleiharenicola sp. KSB-15.</title>
        <authorList>
            <person name="Chung J.-H."/>
            <person name="Ahn J.-H."/>
            <person name="Yoon Y."/>
            <person name="Kim D.-Y."/>
            <person name="An S.-H."/>
            <person name="Park I."/>
            <person name="Yeon J."/>
        </authorList>
    </citation>
    <scope>NUCLEOTIDE SEQUENCE</scope>
    <source>
        <strain evidence="1">KSB-15</strain>
    </source>
</reference>
<dbReference type="AlphaFoldDB" id="A0A8F9XIY0"/>